<dbReference type="AlphaFoldDB" id="A0A839FA11"/>
<evidence type="ECO:0000313" key="3">
    <source>
        <dbReference type="Proteomes" id="UP000550401"/>
    </source>
</evidence>
<evidence type="ECO:0000313" key="2">
    <source>
        <dbReference type="EMBL" id="MBA8888991.1"/>
    </source>
</evidence>
<name>A0A839FA11_9GAMM</name>
<dbReference type="EMBL" id="JACGXL010000005">
    <property type="protein sequence ID" value="MBA8888991.1"/>
    <property type="molecule type" value="Genomic_DNA"/>
</dbReference>
<keyword evidence="3" id="KW-1185">Reference proteome</keyword>
<organism evidence="2 3">
    <name type="scientific">Dokdonella fugitiva</name>
    <dbReference type="NCBI Taxonomy" id="328517"/>
    <lineage>
        <taxon>Bacteria</taxon>
        <taxon>Pseudomonadati</taxon>
        <taxon>Pseudomonadota</taxon>
        <taxon>Gammaproteobacteria</taxon>
        <taxon>Lysobacterales</taxon>
        <taxon>Rhodanobacteraceae</taxon>
        <taxon>Dokdonella</taxon>
    </lineage>
</organism>
<dbReference type="RefSeq" id="WP_182532034.1">
    <property type="nucleotide sequence ID" value="NZ_JACGXL010000005.1"/>
</dbReference>
<protein>
    <submittedName>
        <fullName evidence="2">Uncharacterized protein</fullName>
    </submittedName>
</protein>
<comment type="caution">
    <text evidence="2">The sequence shown here is derived from an EMBL/GenBank/DDBJ whole genome shotgun (WGS) entry which is preliminary data.</text>
</comment>
<feature type="region of interest" description="Disordered" evidence="1">
    <location>
        <begin position="84"/>
        <end position="112"/>
    </location>
</feature>
<sequence>MACFPKIDQPCPLGIDEQRRIAGYCGRCSKAVHSLDGMSDAERVSFVRAAKGPMCVTYRAAGRGAAIGLGAALALSAPAAQSQDTLPYAPQVQSQPTQPTPPPPGIYGYPSSAQEHVDLSDQKIESITITGGVSDPATVEFVDASDALPELPLVHEADPAAPR</sequence>
<evidence type="ECO:0000256" key="1">
    <source>
        <dbReference type="SAM" id="MobiDB-lite"/>
    </source>
</evidence>
<dbReference type="Proteomes" id="UP000550401">
    <property type="component" value="Unassembled WGS sequence"/>
</dbReference>
<gene>
    <name evidence="2" type="ORF">FHW12_003227</name>
</gene>
<accession>A0A839FA11</accession>
<reference evidence="2 3" key="1">
    <citation type="submission" date="2020-07" db="EMBL/GenBank/DDBJ databases">
        <title>Genomic Encyclopedia of Type Strains, Phase IV (KMG-V): Genome sequencing to study the core and pangenomes of soil and plant-associated prokaryotes.</title>
        <authorList>
            <person name="Whitman W."/>
        </authorList>
    </citation>
    <scope>NUCLEOTIDE SEQUENCE [LARGE SCALE GENOMIC DNA]</scope>
    <source>
        <strain evidence="2 3">RH2WT43</strain>
    </source>
</reference>
<proteinExistence type="predicted"/>